<accession>A0ABS4GUY7</accession>
<protein>
    <submittedName>
        <fullName evidence="3">TRAP transporter TAXI family solute receptor</fullName>
    </submittedName>
</protein>
<dbReference type="Pfam" id="PF16868">
    <property type="entry name" value="NMT1_3"/>
    <property type="match status" value="1"/>
</dbReference>
<comment type="caution">
    <text evidence="3">The sequence shown here is derived from an EMBL/GenBank/DDBJ whole genome shotgun (WGS) entry which is preliminary data.</text>
</comment>
<feature type="chain" id="PRO_5046346650" evidence="2">
    <location>
        <begin position="23"/>
        <end position="348"/>
    </location>
</feature>
<keyword evidence="3" id="KW-0675">Receptor</keyword>
<evidence type="ECO:0000256" key="1">
    <source>
        <dbReference type="SAM" id="MobiDB-lite"/>
    </source>
</evidence>
<reference evidence="3 4" key="1">
    <citation type="submission" date="2021-03" db="EMBL/GenBank/DDBJ databases">
        <title>Genomic Encyclopedia of Type Strains, Phase IV (KMG-IV): sequencing the most valuable type-strain genomes for metagenomic binning, comparative biology and taxonomic classification.</title>
        <authorList>
            <person name="Goeker M."/>
        </authorList>
    </citation>
    <scope>NUCLEOTIDE SEQUENCE [LARGE SCALE GENOMIC DNA]</scope>
    <source>
        <strain evidence="3 4">DSM 24738</strain>
    </source>
</reference>
<dbReference type="PROSITE" id="PS51257">
    <property type="entry name" value="PROKAR_LIPOPROTEIN"/>
    <property type="match status" value="1"/>
</dbReference>
<gene>
    <name evidence="3" type="ORF">J2Z37_004081</name>
</gene>
<sequence>MKMKRWASFVAVLALALTTACGGGASTPAPSQPKEQSSEQKPAEKPAEKPADSGKKQEMILGTGSTGGTYYPLGGEIANLWNKNVEGVNVTSTASAASIENLAKIGSGEFDLGMTVHLPARDAVNGKGEFEGHKITNFGFIGHVYPEVLQILVRGESGINTIADLKGKRIAVGPGGSATAVLSKIILEAYGVKEGEYEAFSEGFGAAKDRVQDGTIDASFGILGVPASSIAELNAATKDAKILEITGPELDQIVEKSGYGALTIPAGTYEWIDKDIHTISAYAIMVASLDKVSEEQAYNLTKTMIEKSGDITHAQAKFTTKENALNGSEGLPFHPGAEKYYKEIGLIK</sequence>
<dbReference type="RefSeq" id="WP_209812073.1">
    <property type="nucleotide sequence ID" value="NZ_JAGGKT010000016.1"/>
</dbReference>
<evidence type="ECO:0000256" key="2">
    <source>
        <dbReference type="SAM" id="SignalP"/>
    </source>
</evidence>
<dbReference type="SUPFAM" id="SSF53850">
    <property type="entry name" value="Periplasmic binding protein-like II"/>
    <property type="match status" value="1"/>
</dbReference>
<feature type="signal peptide" evidence="2">
    <location>
        <begin position="1"/>
        <end position="22"/>
    </location>
</feature>
<dbReference type="PANTHER" id="PTHR42941">
    <property type="entry name" value="SLL1037 PROTEIN"/>
    <property type="match status" value="1"/>
</dbReference>
<dbReference type="Gene3D" id="3.40.190.10">
    <property type="entry name" value="Periplasmic binding protein-like II"/>
    <property type="match status" value="2"/>
</dbReference>
<dbReference type="InterPro" id="IPR011852">
    <property type="entry name" value="TRAP_TAXI"/>
</dbReference>
<keyword evidence="4" id="KW-1185">Reference proteome</keyword>
<dbReference type="Proteomes" id="UP001519343">
    <property type="component" value="Unassembled WGS sequence"/>
</dbReference>
<keyword evidence="2" id="KW-0732">Signal</keyword>
<dbReference type="NCBIfam" id="TIGR02122">
    <property type="entry name" value="TRAP_TAXI"/>
    <property type="match status" value="1"/>
</dbReference>
<feature type="compositionally biased region" description="Basic and acidic residues" evidence="1">
    <location>
        <begin position="36"/>
        <end position="58"/>
    </location>
</feature>
<evidence type="ECO:0000313" key="4">
    <source>
        <dbReference type="Proteomes" id="UP001519343"/>
    </source>
</evidence>
<proteinExistence type="predicted"/>
<dbReference type="PANTHER" id="PTHR42941:SF1">
    <property type="entry name" value="SLL1037 PROTEIN"/>
    <property type="match status" value="1"/>
</dbReference>
<evidence type="ECO:0000313" key="3">
    <source>
        <dbReference type="EMBL" id="MBP1934064.1"/>
    </source>
</evidence>
<name>A0ABS4GUY7_9BACL</name>
<feature type="region of interest" description="Disordered" evidence="1">
    <location>
        <begin position="22"/>
        <end position="59"/>
    </location>
</feature>
<dbReference type="EMBL" id="JAGGKT010000016">
    <property type="protein sequence ID" value="MBP1934064.1"/>
    <property type="molecule type" value="Genomic_DNA"/>
</dbReference>
<dbReference type="CDD" id="cd13520">
    <property type="entry name" value="PBP2_TAXI_TRAP"/>
    <property type="match status" value="1"/>
</dbReference>
<organism evidence="3 4">
    <name type="scientific">Ammoniphilus resinae</name>
    <dbReference type="NCBI Taxonomy" id="861532"/>
    <lineage>
        <taxon>Bacteria</taxon>
        <taxon>Bacillati</taxon>
        <taxon>Bacillota</taxon>
        <taxon>Bacilli</taxon>
        <taxon>Bacillales</taxon>
        <taxon>Paenibacillaceae</taxon>
        <taxon>Aneurinibacillus group</taxon>
        <taxon>Ammoniphilus</taxon>
    </lineage>
</organism>